<dbReference type="Pfam" id="PF18582">
    <property type="entry name" value="HZS_alpha"/>
    <property type="match status" value="1"/>
</dbReference>
<dbReference type="InterPro" id="IPR036280">
    <property type="entry name" value="Multihaem_cyt_sf"/>
</dbReference>
<sequence length="437" mass="49909">YPQSGIGTVIRVDTTRNIRTREPMTYITPHVDIRQEPGWNHLVNGKWVRHTRGPLYMDPYPLSKSTFLVAYNPDKPWADPKAYGLYLLSESGAHSQIYRDPEISCWQPYPLRPRKTPPVLRSVRDAELAKKNLAVCTVQNVHFGMEGIKQGEVKYLRIMEQVPRPWDARRFWDPRNRLNNHTRLISSRSVLAAKVMYGVVPVEADGSAHFLVPADRCIYFQALDENYMELQRERTYVNYRPGEKRSCVGCHETPNNSPPSRTRMALALKRPPSKPGPQPGDRTAARAIHYPTDVQPVLDKYCLRCHGASNPKAKLDLTGALTTHFSRSYENITRRRLVKTFDEGSDWGGTPYAPPKSVGSHASRFITQVRKGCTGNDRKLPLADFVRLATWVDANAQYYGTYYGRKNIRFKDHPNFRPVPTFAQAISTVCPTPMDKR</sequence>
<feature type="domain" description="Hydrazine synthase alpha subunit middle" evidence="1">
    <location>
        <begin position="151"/>
        <end position="252"/>
    </location>
</feature>
<accession>X0RWM0</accession>
<name>X0RWM0_9ZZZZ</name>
<comment type="caution">
    <text evidence="2">The sequence shown here is derived from an EMBL/GenBank/DDBJ whole genome shotgun (WGS) entry which is preliminary data.</text>
</comment>
<evidence type="ECO:0000259" key="1">
    <source>
        <dbReference type="Pfam" id="PF18582"/>
    </source>
</evidence>
<dbReference type="InterPro" id="IPR040698">
    <property type="entry name" value="HZS_alpha_mid"/>
</dbReference>
<proteinExistence type="predicted"/>
<dbReference type="SUPFAM" id="SSF48695">
    <property type="entry name" value="Multiheme cytochromes"/>
    <property type="match status" value="1"/>
</dbReference>
<dbReference type="AlphaFoldDB" id="X0RWM0"/>
<gene>
    <name evidence="2" type="ORF">S01H1_08016</name>
</gene>
<protein>
    <recommendedName>
        <fullName evidence="1">Hydrazine synthase alpha subunit middle domain-containing protein</fullName>
    </recommendedName>
</protein>
<reference evidence="2" key="1">
    <citation type="journal article" date="2014" name="Front. Microbiol.">
        <title>High frequency of phylogenetically diverse reductive dehalogenase-homologous genes in deep subseafloor sedimentary metagenomes.</title>
        <authorList>
            <person name="Kawai M."/>
            <person name="Futagami T."/>
            <person name="Toyoda A."/>
            <person name="Takaki Y."/>
            <person name="Nishi S."/>
            <person name="Hori S."/>
            <person name="Arai W."/>
            <person name="Tsubouchi T."/>
            <person name="Morono Y."/>
            <person name="Uchiyama I."/>
            <person name="Ito T."/>
            <person name="Fujiyama A."/>
            <person name="Inagaki F."/>
            <person name="Takami H."/>
        </authorList>
    </citation>
    <scope>NUCLEOTIDE SEQUENCE</scope>
    <source>
        <strain evidence="2">Expedition CK06-06</strain>
    </source>
</reference>
<organism evidence="2">
    <name type="scientific">marine sediment metagenome</name>
    <dbReference type="NCBI Taxonomy" id="412755"/>
    <lineage>
        <taxon>unclassified sequences</taxon>
        <taxon>metagenomes</taxon>
        <taxon>ecological metagenomes</taxon>
    </lineage>
</organism>
<evidence type="ECO:0000313" key="2">
    <source>
        <dbReference type="EMBL" id="GAF73219.1"/>
    </source>
</evidence>
<feature type="non-terminal residue" evidence="2">
    <location>
        <position position="1"/>
    </location>
</feature>
<dbReference type="EMBL" id="BARS01004114">
    <property type="protein sequence ID" value="GAF73219.1"/>
    <property type="molecule type" value="Genomic_DNA"/>
</dbReference>